<keyword evidence="2" id="KW-1185">Reference proteome</keyword>
<evidence type="ECO:0000313" key="2">
    <source>
        <dbReference type="Proteomes" id="UP000294562"/>
    </source>
</evidence>
<gene>
    <name evidence="1" type="ORF">E2L05_10865</name>
</gene>
<organism evidence="1 2">
    <name type="scientific">Meridianimarinicoccus aquatilis</name>
    <dbReference type="NCBI Taxonomy" id="2552766"/>
    <lineage>
        <taxon>Bacteria</taxon>
        <taxon>Pseudomonadati</taxon>
        <taxon>Pseudomonadota</taxon>
        <taxon>Alphaproteobacteria</taxon>
        <taxon>Rhodobacterales</taxon>
        <taxon>Paracoccaceae</taxon>
        <taxon>Meridianimarinicoccus</taxon>
    </lineage>
</organism>
<dbReference type="EMBL" id="SMZO01000021">
    <property type="protein sequence ID" value="TDL87832.1"/>
    <property type="molecule type" value="Genomic_DNA"/>
</dbReference>
<comment type="caution">
    <text evidence="1">The sequence shown here is derived from an EMBL/GenBank/DDBJ whole genome shotgun (WGS) entry which is preliminary data.</text>
</comment>
<dbReference type="OrthoDB" id="7356934at2"/>
<dbReference type="Proteomes" id="UP000294562">
    <property type="component" value="Unassembled WGS sequence"/>
</dbReference>
<dbReference type="AlphaFoldDB" id="A0A4R6AVT4"/>
<proteinExistence type="predicted"/>
<protein>
    <submittedName>
        <fullName evidence="1">DUF3572 family protein</fullName>
    </submittedName>
</protein>
<reference evidence="1 2" key="1">
    <citation type="submission" date="2019-03" db="EMBL/GenBank/DDBJ databases">
        <title>Rhodobacteraceae bacterium SM1902, a new member of the family Rhodobacteraceae isolated from Yantai.</title>
        <authorList>
            <person name="Sun Y."/>
        </authorList>
    </citation>
    <scope>NUCLEOTIDE SEQUENCE [LARGE SCALE GENOMIC DNA]</scope>
    <source>
        <strain evidence="1 2">SM1902</strain>
    </source>
</reference>
<dbReference type="RefSeq" id="WP_133342936.1">
    <property type="nucleotide sequence ID" value="NZ_SMZO01000021.1"/>
</dbReference>
<evidence type="ECO:0000313" key="1">
    <source>
        <dbReference type="EMBL" id="TDL87832.1"/>
    </source>
</evidence>
<accession>A0A4R6AVT4</accession>
<name>A0A4R6AVT4_9RHOB</name>
<dbReference type="Pfam" id="PF12096">
    <property type="entry name" value="DUF3572"/>
    <property type="match status" value="1"/>
</dbReference>
<sequence>MTGSRKSADALGEAETIALRVLGFIASTEDLFDVFVNASGVSADHVPTLAEDPEFLAAVLDFLLMDDRWVIDFAKAEGIAPEVVMQARAGLPGGDLPNWT</sequence>
<dbReference type="InterPro" id="IPR021955">
    <property type="entry name" value="DUF3572"/>
</dbReference>